<proteinExistence type="predicted"/>
<name>A0A8H6NUC0_9PEZI</name>
<sequence>MLRQIFSQTCEFRINPEHVNCEYPASLQYWTSVIGLCDESARIYPADEGGLDVFALGNIIVKSSHLHEAGEIDYSYADSNEVNAISLAKDALKELNIRTHQIGGRQVLIQERIPGVGLNVALPYLSPPQKASFKQQARAVLRRLSAIKPADKSQAHRHVVHDPNITTNGHINPLEAEILFSHDGGPDAGLMHNDFTDSNCIVDDDRIVGLVDWEMAGFFGWKTAGEIHRRIRTPQREHFTAANLSEETPRDIMWWSDLYDDGQPERMIR</sequence>
<dbReference type="Gene3D" id="3.90.1200.10">
    <property type="match status" value="1"/>
</dbReference>
<keyword evidence="3" id="KW-1185">Reference proteome</keyword>
<dbReference type="Pfam" id="PF01636">
    <property type="entry name" value="APH"/>
    <property type="match status" value="1"/>
</dbReference>
<dbReference type="OrthoDB" id="8300194at2759"/>
<dbReference type="Proteomes" id="UP000639643">
    <property type="component" value="Unassembled WGS sequence"/>
</dbReference>
<protein>
    <recommendedName>
        <fullName evidence="1">Aminoglycoside phosphotransferase domain-containing protein</fullName>
    </recommendedName>
</protein>
<accession>A0A8H6NUC0</accession>
<organism evidence="2 3">
    <name type="scientific">Colletotrichum musicola</name>
    <dbReference type="NCBI Taxonomy" id="2175873"/>
    <lineage>
        <taxon>Eukaryota</taxon>
        <taxon>Fungi</taxon>
        <taxon>Dikarya</taxon>
        <taxon>Ascomycota</taxon>
        <taxon>Pezizomycotina</taxon>
        <taxon>Sordariomycetes</taxon>
        <taxon>Hypocreomycetidae</taxon>
        <taxon>Glomerellales</taxon>
        <taxon>Glomerellaceae</taxon>
        <taxon>Colletotrichum</taxon>
        <taxon>Colletotrichum orchidearum species complex</taxon>
    </lineage>
</organism>
<reference evidence="2" key="1">
    <citation type="journal article" date="2020" name="Phytopathology">
        <title>Genome Sequence Resources of Colletotrichum truncatum, C. plurivorum, C. musicola, and C. sojae: Four Species Pathogenic to Soybean (Glycine max).</title>
        <authorList>
            <person name="Rogerio F."/>
            <person name="Boufleur T.R."/>
            <person name="Ciampi-Guillardi M."/>
            <person name="Sukno S.A."/>
            <person name="Thon M.R."/>
            <person name="Massola Junior N.S."/>
            <person name="Baroncelli R."/>
        </authorList>
    </citation>
    <scope>NUCLEOTIDE SEQUENCE</scope>
    <source>
        <strain evidence="2">LFN0074</strain>
    </source>
</reference>
<feature type="domain" description="Aminoglycoside phosphotransferase" evidence="1">
    <location>
        <begin position="101"/>
        <end position="217"/>
    </location>
</feature>
<evidence type="ECO:0000313" key="2">
    <source>
        <dbReference type="EMBL" id="KAF6842689.1"/>
    </source>
</evidence>
<gene>
    <name evidence="2" type="ORF">CMUS01_02817</name>
</gene>
<dbReference type="InterPro" id="IPR011009">
    <property type="entry name" value="Kinase-like_dom_sf"/>
</dbReference>
<dbReference type="SUPFAM" id="SSF56112">
    <property type="entry name" value="Protein kinase-like (PK-like)"/>
    <property type="match status" value="1"/>
</dbReference>
<evidence type="ECO:0000313" key="3">
    <source>
        <dbReference type="Proteomes" id="UP000639643"/>
    </source>
</evidence>
<comment type="caution">
    <text evidence="2">The sequence shown here is derived from an EMBL/GenBank/DDBJ whole genome shotgun (WGS) entry which is preliminary data.</text>
</comment>
<dbReference type="AlphaFoldDB" id="A0A8H6NUC0"/>
<evidence type="ECO:0000259" key="1">
    <source>
        <dbReference type="Pfam" id="PF01636"/>
    </source>
</evidence>
<dbReference type="EMBL" id="WIGM01000062">
    <property type="protein sequence ID" value="KAF6842689.1"/>
    <property type="molecule type" value="Genomic_DNA"/>
</dbReference>
<dbReference type="InterPro" id="IPR002575">
    <property type="entry name" value="Aminoglycoside_PTrfase"/>
</dbReference>